<dbReference type="OMA" id="MKETSWP"/>
<dbReference type="AlphaFoldDB" id="A0A673X5T4"/>
<evidence type="ECO:0000256" key="3">
    <source>
        <dbReference type="ARBA" id="ARBA00023002"/>
    </source>
</evidence>
<comment type="catalytic activity">
    <reaction evidence="17">
        <text>lipoxin A4 + NAD(+) = 15-oxo-(5S,6R)-dihydroxy-(7E,9E,11Z,13E)-eicosatetraenoate + NADH + H(+)</text>
        <dbReference type="Rhea" id="RHEA:41572"/>
        <dbReference type="ChEBI" id="CHEBI:15378"/>
        <dbReference type="ChEBI" id="CHEBI:57540"/>
        <dbReference type="ChEBI" id="CHEBI:57945"/>
        <dbReference type="ChEBI" id="CHEBI:67026"/>
        <dbReference type="ChEBI" id="CHEBI:78311"/>
    </reaction>
    <physiologicalReaction direction="left-to-right" evidence="17">
        <dbReference type="Rhea" id="RHEA:41573"/>
    </physiologicalReaction>
</comment>
<evidence type="ECO:0000256" key="6">
    <source>
        <dbReference type="ARBA" id="ARBA00040276"/>
    </source>
</evidence>
<protein>
    <recommendedName>
        <fullName evidence="6">15-hydroxyprostaglandin dehydrogenase [NAD(+)]</fullName>
        <ecNumber evidence="4">1.1.1.141</ecNumber>
        <ecNumber evidence="5">1.1.1.232</ecNumber>
    </recommendedName>
    <alternativeName>
        <fullName evidence="8">Eicosanoid/docosanoid dehydrogenase [NAD(+)]</fullName>
    </alternativeName>
    <alternativeName>
        <fullName evidence="7">Prostaglandin dehydrogenase 1</fullName>
    </alternativeName>
</protein>
<evidence type="ECO:0000256" key="19">
    <source>
        <dbReference type="ARBA" id="ARBA00048739"/>
    </source>
</evidence>
<evidence type="ECO:0000256" key="14">
    <source>
        <dbReference type="ARBA" id="ARBA00048144"/>
    </source>
</evidence>
<comment type="catalytic activity">
    <reaction evidence="21">
        <text>(15S)-hydroxy-(5Z,8Z,11Z,13E)-eicosatetraenoate + NAD(+) = 15-oxo-(5Z,8Z,11Z,13E)-eicosatetraenoate + NADH + H(+)</text>
        <dbReference type="Rhea" id="RHEA:23260"/>
        <dbReference type="ChEBI" id="CHEBI:15378"/>
        <dbReference type="ChEBI" id="CHEBI:57409"/>
        <dbReference type="ChEBI" id="CHEBI:57410"/>
        <dbReference type="ChEBI" id="CHEBI:57540"/>
        <dbReference type="ChEBI" id="CHEBI:57945"/>
        <dbReference type="EC" id="1.1.1.232"/>
    </reaction>
    <physiologicalReaction direction="left-to-right" evidence="21">
        <dbReference type="Rhea" id="RHEA:23261"/>
    </physiologicalReaction>
</comment>
<evidence type="ECO:0000256" key="15">
    <source>
        <dbReference type="ARBA" id="ARBA00048170"/>
    </source>
</evidence>
<dbReference type="GO" id="GO:0005737">
    <property type="term" value="C:cytoplasm"/>
    <property type="evidence" value="ECO:0007669"/>
    <property type="project" value="TreeGrafter"/>
</dbReference>
<comment type="catalytic activity">
    <reaction evidence="19">
        <text>prostaglandin E2 + NAD(+) = 15-oxoprostaglandin E2 + NADH + H(+)</text>
        <dbReference type="Rhea" id="RHEA:11876"/>
        <dbReference type="ChEBI" id="CHEBI:15378"/>
        <dbReference type="ChEBI" id="CHEBI:57400"/>
        <dbReference type="ChEBI" id="CHEBI:57540"/>
        <dbReference type="ChEBI" id="CHEBI:57945"/>
        <dbReference type="ChEBI" id="CHEBI:606564"/>
        <dbReference type="EC" id="1.1.1.141"/>
    </reaction>
    <physiologicalReaction direction="left-to-right" evidence="19">
        <dbReference type="Rhea" id="RHEA:11877"/>
    </physiologicalReaction>
</comment>
<name>A0A673X5T4_SALTR</name>
<keyword evidence="2" id="KW-0644">Prostaglandin metabolism</keyword>
<dbReference type="GeneTree" id="ENSGT00940000154593"/>
<dbReference type="InterPro" id="IPR036291">
    <property type="entry name" value="NAD(P)-bd_dom_sf"/>
</dbReference>
<dbReference type="FunFam" id="3.40.50.720:FF:000149">
    <property type="entry name" value="15-hydroxyprostaglandin dehydrogenase [NAD(+)]"/>
    <property type="match status" value="1"/>
</dbReference>
<evidence type="ECO:0000256" key="21">
    <source>
        <dbReference type="ARBA" id="ARBA00049151"/>
    </source>
</evidence>
<comment type="catalytic activity">
    <reaction evidence="13">
        <text>15-oxo-(5S,6R)-dihydroxy-(7E,9E,11Z)-eicosatrienoate + NADH + H(+) = (5S,6R,15S)-trihydroxy-(7E,9E,11Z)-eicosatrienoate + NAD(+)</text>
        <dbReference type="Rhea" id="RHEA:41596"/>
        <dbReference type="ChEBI" id="CHEBI:15378"/>
        <dbReference type="ChEBI" id="CHEBI:57540"/>
        <dbReference type="ChEBI" id="CHEBI:57945"/>
        <dbReference type="ChEBI" id="CHEBI:78325"/>
        <dbReference type="ChEBI" id="CHEBI:78329"/>
    </reaction>
    <physiologicalReaction direction="left-to-right" evidence="13">
        <dbReference type="Rhea" id="RHEA:41597"/>
    </physiologicalReaction>
</comment>
<dbReference type="EC" id="1.1.1.232" evidence="5"/>
<keyword evidence="2" id="KW-0443">Lipid metabolism</keyword>
<dbReference type="InterPro" id="IPR002347">
    <property type="entry name" value="SDR_fam"/>
</dbReference>
<evidence type="ECO:0000256" key="7">
    <source>
        <dbReference type="ARBA" id="ARBA00041812"/>
    </source>
</evidence>
<keyword evidence="2" id="KW-0276">Fatty acid metabolism</keyword>
<dbReference type="SUPFAM" id="SSF51735">
    <property type="entry name" value="NAD(P)-binding Rossmann-fold domains"/>
    <property type="match status" value="1"/>
</dbReference>
<evidence type="ECO:0000256" key="8">
    <source>
        <dbReference type="ARBA" id="ARBA00042026"/>
    </source>
</evidence>
<comment type="similarity">
    <text evidence="1 23">Belongs to the short-chain dehydrogenases/reductases (SDR) family.</text>
</comment>
<evidence type="ECO:0000256" key="10">
    <source>
        <dbReference type="ARBA" id="ARBA00047325"/>
    </source>
</evidence>
<dbReference type="PRINTS" id="PR00080">
    <property type="entry name" value="SDRFAMILY"/>
</dbReference>
<dbReference type="PROSITE" id="PS00061">
    <property type="entry name" value="ADH_SHORT"/>
    <property type="match status" value="1"/>
</dbReference>
<dbReference type="Gene3D" id="3.40.50.720">
    <property type="entry name" value="NAD(P)-binding Rossmann-like Domain"/>
    <property type="match status" value="1"/>
</dbReference>
<comment type="catalytic activity">
    <reaction evidence="11">
        <text>resolvin D1 + NAD(+) = 8-oxoresolvin D1 + NADH + H(+)</text>
        <dbReference type="Rhea" id="RHEA:50124"/>
        <dbReference type="ChEBI" id="CHEBI:15378"/>
        <dbReference type="ChEBI" id="CHEBI:57540"/>
        <dbReference type="ChEBI" id="CHEBI:57945"/>
        <dbReference type="ChEBI" id="CHEBI:132079"/>
        <dbReference type="ChEBI" id="CHEBI:132080"/>
    </reaction>
    <physiologicalReaction direction="left-to-right" evidence="11">
        <dbReference type="Rhea" id="RHEA:50125"/>
    </physiologicalReaction>
</comment>
<evidence type="ECO:0000256" key="18">
    <source>
        <dbReference type="ARBA" id="ARBA00048611"/>
    </source>
</evidence>
<organism evidence="24 25">
    <name type="scientific">Salmo trutta</name>
    <name type="common">Brown trout</name>
    <dbReference type="NCBI Taxonomy" id="8032"/>
    <lineage>
        <taxon>Eukaryota</taxon>
        <taxon>Metazoa</taxon>
        <taxon>Chordata</taxon>
        <taxon>Craniata</taxon>
        <taxon>Vertebrata</taxon>
        <taxon>Euteleostomi</taxon>
        <taxon>Actinopterygii</taxon>
        <taxon>Neopterygii</taxon>
        <taxon>Teleostei</taxon>
        <taxon>Protacanthopterygii</taxon>
        <taxon>Salmoniformes</taxon>
        <taxon>Salmonidae</taxon>
        <taxon>Salmoninae</taxon>
        <taxon>Salmo</taxon>
    </lineage>
</organism>
<comment type="function">
    <text evidence="9">Catalyzes the NAD-dependent dehydrogenation (oxidation) of a broad array of hydroxylated polyunsaturated fatty acids (mainly eicosanoids and docosanoids, including prostaglandins, lipoxins and resolvins), yielding their corresponding keto (oxo) metabolites. Decreases the levels of the pro-proliferative prostaglandins such as prostaglandin E2 (whose activity is increased in cancer because of an increase in the expression of cyclooxygenase 2) and generates oxo-fatty acid products that can profoundly influence cell function by abrogating pro-inflammatory cytokine expression. Converts resolvins E1, D1 and D2 to their oxo products, which represents a mode of resolvin inactivation. Resolvin E1 plays important roles during the resolution phase of acute inflammation, while resolvins D1 and D2 have a unique role in obesity-induced adipose inflammation.</text>
</comment>
<evidence type="ECO:0000256" key="2">
    <source>
        <dbReference type="ARBA" id="ARBA00022501"/>
    </source>
</evidence>
<evidence type="ECO:0000256" key="1">
    <source>
        <dbReference type="ARBA" id="ARBA00006484"/>
    </source>
</evidence>
<evidence type="ECO:0000256" key="17">
    <source>
        <dbReference type="ARBA" id="ARBA00048535"/>
    </source>
</evidence>
<dbReference type="GO" id="GO:0006693">
    <property type="term" value="P:prostaglandin metabolic process"/>
    <property type="evidence" value="ECO:0007669"/>
    <property type="project" value="UniProtKB-KW"/>
</dbReference>
<accession>A0A673X5T4</accession>
<dbReference type="EC" id="1.1.1.141" evidence="4"/>
<dbReference type="PANTHER" id="PTHR44229:SF5">
    <property type="entry name" value="15-HYDROXYPROSTAGLANDIN DEHYDROGENASE [NAD(+)]"/>
    <property type="match status" value="1"/>
</dbReference>
<sequence>MALHGKVALVTGAVQGLGKGFSEILLQKGAKVALLDINESGGKDLKAAFDKEYGPDRTLFLTCTVESEEQLKDAFQKTVETFGGLDIVCNNAGIIDETNWEKCVSINLNGVVRGTYLALKHMKKENRGQGGVIINVASMAGLGPLLTAPIYTATKHGVVGFSRAMADVSRLCDYGVRINVLCPAFVQTAILSSLGSEGTTGQFAGLRGVAEKLLEQFGVLEVSEVAKNFLKLVTDESRNGEALLVQKEGASYVTFPQVASQLPNQSDLTFSIRFAHLVPDIPLATKAQSIPESPPHC</sequence>
<proteinExistence type="inferred from homology"/>
<evidence type="ECO:0000256" key="9">
    <source>
        <dbReference type="ARBA" id="ARBA00045705"/>
    </source>
</evidence>
<dbReference type="PANTHER" id="PTHR44229">
    <property type="entry name" value="15-HYDROXYPROSTAGLANDIN DEHYDROGENASE [NAD(+)]"/>
    <property type="match status" value="1"/>
</dbReference>
<evidence type="ECO:0000256" key="23">
    <source>
        <dbReference type="RuleBase" id="RU000363"/>
    </source>
</evidence>
<comment type="catalytic activity">
    <reaction evidence="12">
        <text>14-hydroxy-(4Z,7Z,10Z,12E,16Z,19Z)-docosahexaenoate + NAD(+) = 14-oxo-(4Z,7Z,10Z,12E,16Z,19Z)-docosahexaenoate + NADH + H(+)</text>
        <dbReference type="Rhea" id="RHEA:48952"/>
        <dbReference type="ChEBI" id="CHEBI:15378"/>
        <dbReference type="ChEBI" id="CHEBI:57540"/>
        <dbReference type="ChEBI" id="CHEBI:57945"/>
        <dbReference type="ChEBI" id="CHEBI:90866"/>
        <dbReference type="ChEBI" id="CHEBI:90867"/>
    </reaction>
    <physiologicalReaction direction="left-to-right" evidence="12">
        <dbReference type="Rhea" id="RHEA:48953"/>
    </physiologicalReaction>
</comment>
<dbReference type="Pfam" id="PF00106">
    <property type="entry name" value="adh_short"/>
    <property type="match status" value="1"/>
</dbReference>
<dbReference type="InterPro" id="IPR020904">
    <property type="entry name" value="Sc_DH/Rdtase_CS"/>
</dbReference>
<dbReference type="PRINTS" id="PR00081">
    <property type="entry name" value="GDHRDH"/>
</dbReference>
<keyword evidence="25" id="KW-1185">Reference proteome</keyword>
<evidence type="ECO:0000256" key="22">
    <source>
        <dbReference type="ARBA" id="ARBA00049188"/>
    </source>
</evidence>
<evidence type="ECO:0000256" key="5">
    <source>
        <dbReference type="ARBA" id="ARBA00039060"/>
    </source>
</evidence>
<dbReference type="CDD" id="cd05323">
    <property type="entry name" value="ADH_SDR_c_like"/>
    <property type="match status" value="1"/>
</dbReference>
<evidence type="ECO:0000256" key="16">
    <source>
        <dbReference type="ARBA" id="ARBA00048393"/>
    </source>
</evidence>
<comment type="catalytic activity">
    <reaction evidence="20">
        <text>resolvin D2 + NAD(+) = 16-oxoresolvin D2 + NADH + H(+)</text>
        <dbReference type="Rhea" id="RHEA:53588"/>
        <dbReference type="ChEBI" id="CHEBI:15378"/>
        <dbReference type="ChEBI" id="CHEBI:57540"/>
        <dbReference type="ChEBI" id="CHEBI:57945"/>
        <dbReference type="ChEBI" id="CHEBI:133367"/>
        <dbReference type="ChEBI" id="CHEBI:137498"/>
    </reaction>
    <physiologicalReaction direction="left-to-right" evidence="20">
        <dbReference type="Rhea" id="RHEA:53589"/>
    </physiologicalReaction>
</comment>
<reference evidence="24" key="2">
    <citation type="submission" date="2025-09" db="UniProtKB">
        <authorList>
            <consortium name="Ensembl"/>
        </authorList>
    </citation>
    <scope>IDENTIFICATION</scope>
</reference>
<gene>
    <name evidence="24" type="primary">zgc:56585</name>
</gene>
<dbReference type="InParanoid" id="A0A673X5T4"/>
<comment type="catalytic activity">
    <reaction evidence="15">
        <text>resolvin D1 + NAD(+) = 17-oxoresolvin D1 + NADH + H(+)</text>
        <dbReference type="Rhea" id="RHEA:50128"/>
        <dbReference type="ChEBI" id="CHEBI:15378"/>
        <dbReference type="ChEBI" id="CHEBI:57540"/>
        <dbReference type="ChEBI" id="CHEBI:57945"/>
        <dbReference type="ChEBI" id="CHEBI:132079"/>
        <dbReference type="ChEBI" id="CHEBI:132081"/>
    </reaction>
    <physiologicalReaction direction="left-to-right" evidence="15">
        <dbReference type="Rhea" id="RHEA:50129"/>
    </physiologicalReaction>
</comment>
<dbReference type="Ensembl" id="ENSSTUT00000020543.1">
    <property type="protein sequence ID" value="ENSSTUP00000019539.1"/>
    <property type="gene ID" value="ENSSTUG00000008711.1"/>
</dbReference>
<comment type="catalytic activity">
    <reaction evidence="10">
        <text>prostaglandin E1 + NAD(+) = 15-oxoprostaglandin E1 + NADH + H(+)</text>
        <dbReference type="Rhea" id="RHEA:16477"/>
        <dbReference type="ChEBI" id="CHEBI:15378"/>
        <dbReference type="ChEBI" id="CHEBI:57397"/>
        <dbReference type="ChEBI" id="CHEBI:57401"/>
        <dbReference type="ChEBI" id="CHEBI:57540"/>
        <dbReference type="ChEBI" id="CHEBI:57945"/>
    </reaction>
    <physiologicalReaction direction="left-to-right" evidence="10">
        <dbReference type="Rhea" id="RHEA:16478"/>
    </physiologicalReaction>
</comment>
<evidence type="ECO:0000256" key="12">
    <source>
        <dbReference type="ARBA" id="ARBA00048008"/>
    </source>
</evidence>
<comment type="catalytic activity">
    <reaction evidence="14">
        <text>(11R)-hydroxy-(5Z,8Z,12E,14Z)-eicosatetraenoate + NAD(+) = 11-oxo-(5Z,8Z,12E,14Z)-eicosatetraenoate + NADH + H(+)</text>
        <dbReference type="Rhea" id="RHEA:48640"/>
        <dbReference type="ChEBI" id="CHEBI:15378"/>
        <dbReference type="ChEBI" id="CHEBI:57540"/>
        <dbReference type="ChEBI" id="CHEBI:57945"/>
        <dbReference type="ChEBI" id="CHEBI:78836"/>
        <dbReference type="ChEBI" id="CHEBI:90697"/>
    </reaction>
    <physiologicalReaction direction="left-to-right" evidence="14">
        <dbReference type="Rhea" id="RHEA:48641"/>
    </physiologicalReaction>
</comment>
<keyword evidence="3" id="KW-0560">Oxidoreductase</keyword>
<evidence type="ECO:0000256" key="11">
    <source>
        <dbReference type="ARBA" id="ARBA00047672"/>
    </source>
</evidence>
<comment type="catalytic activity">
    <reaction evidence="22">
        <text>resolvin E1 + NAD(+) = 18-oxo-resolvin E1 + NADH + H(+)</text>
        <dbReference type="Rhea" id="RHEA:49244"/>
        <dbReference type="ChEBI" id="CHEBI:15378"/>
        <dbReference type="ChEBI" id="CHEBI:57540"/>
        <dbReference type="ChEBI" id="CHEBI:57945"/>
        <dbReference type="ChEBI" id="CHEBI:91000"/>
        <dbReference type="ChEBI" id="CHEBI:91001"/>
    </reaction>
    <physiologicalReaction direction="left-to-right" evidence="22">
        <dbReference type="Rhea" id="RHEA:49245"/>
    </physiologicalReaction>
</comment>
<evidence type="ECO:0000256" key="20">
    <source>
        <dbReference type="ARBA" id="ARBA00048921"/>
    </source>
</evidence>
<evidence type="ECO:0000256" key="13">
    <source>
        <dbReference type="ARBA" id="ARBA00048140"/>
    </source>
</evidence>
<dbReference type="GO" id="GO:0016404">
    <property type="term" value="F:15-hydroxyprostaglandin dehydrogenase (NAD+) activity"/>
    <property type="evidence" value="ECO:0007669"/>
    <property type="project" value="UniProtKB-EC"/>
</dbReference>
<dbReference type="GO" id="GO:0047034">
    <property type="term" value="F:15-hydroxyicosatetraenoate dehydrogenase activity"/>
    <property type="evidence" value="ECO:0007669"/>
    <property type="project" value="UniProtKB-EC"/>
</dbReference>
<comment type="catalytic activity">
    <reaction evidence="16">
        <text>resolvin D2 + NAD(+) = 7-oxoresolvin D2 + NADH + H(+)</text>
        <dbReference type="Rhea" id="RHEA:53584"/>
        <dbReference type="ChEBI" id="CHEBI:15378"/>
        <dbReference type="ChEBI" id="CHEBI:57540"/>
        <dbReference type="ChEBI" id="CHEBI:57945"/>
        <dbReference type="ChEBI" id="CHEBI:133367"/>
        <dbReference type="ChEBI" id="CHEBI:137497"/>
    </reaction>
    <physiologicalReaction direction="left-to-right" evidence="16">
        <dbReference type="Rhea" id="RHEA:53585"/>
    </physiologicalReaction>
</comment>
<evidence type="ECO:0000256" key="4">
    <source>
        <dbReference type="ARBA" id="ARBA00038968"/>
    </source>
</evidence>
<comment type="catalytic activity">
    <reaction evidence="18">
        <text>prostaglandin A1 + NAD(+) = 15-oxo-prostaglandin A1 + NADH + H(+)</text>
        <dbReference type="Rhea" id="RHEA:41263"/>
        <dbReference type="ChEBI" id="CHEBI:15378"/>
        <dbReference type="ChEBI" id="CHEBI:57398"/>
        <dbReference type="ChEBI" id="CHEBI:57540"/>
        <dbReference type="ChEBI" id="CHEBI:57945"/>
        <dbReference type="ChEBI" id="CHEBI:85072"/>
    </reaction>
    <physiologicalReaction direction="left-to-right" evidence="18">
        <dbReference type="Rhea" id="RHEA:41264"/>
    </physiologicalReaction>
</comment>
<dbReference type="FunCoup" id="A0A673X5T4">
    <property type="interactions" value="3"/>
</dbReference>
<dbReference type="Proteomes" id="UP000472277">
    <property type="component" value="Chromosome 7"/>
</dbReference>
<evidence type="ECO:0000313" key="25">
    <source>
        <dbReference type="Proteomes" id="UP000472277"/>
    </source>
</evidence>
<reference evidence="24" key="1">
    <citation type="submission" date="2025-08" db="UniProtKB">
        <authorList>
            <consortium name="Ensembl"/>
        </authorList>
    </citation>
    <scope>IDENTIFICATION</scope>
</reference>
<evidence type="ECO:0000313" key="24">
    <source>
        <dbReference type="Ensembl" id="ENSSTUP00000019539.1"/>
    </source>
</evidence>